<evidence type="ECO:0000313" key="2">
    <source>
        <dbReference type="Proteomes" id="UP001195724"/>
    </source>
</evidence>
<keyword evidence="2" id="KW-1185">Reference proteome</keyword>
<name>A0ABS2S2H8_9PSEU</name>
<dbReference type="EMBL" id="JAFBCL010000001">
    <property type="protein sequence ID" value="MBM7810451.1"/>
    <property type="molecule type" value="Genomic_DNA"/>
</dbReference>
<reference evidence="1 2" key="1">
    <citation type="submission" date="2021-01" db="EMBL/GenBank/DDBJ databases">
        <title>Sequencing the genomes of 1000 actinobacteria strains.</title>
        <authorList>
            <person name="Klenk H.-P."/>
        </authorList>
    </citation>
    <scope>NUCLEOTIDE SEQUENCE [LARGE SCALE GENOMIC DNA]</scope>
    <source>
        <strain evidence="1 2">DSM 44581</strain>
    </source>
</reference>
<dbReference type="Proteomes" id="UP001195724">
    <property type="component" value="Unassembled WGS sequence"/>
</dbReference>
<sequence>MADDGGTRALAGLVTRWLVAVLAGSGVRLPGEEARLREVVHGAVAGVVGPALAYGHGKLARDLRTCFAAPPGRELPAGAGAEDLRKAIAARVEGVVRAEPFYASYYRDEQLTRMLHDALVRALREFLANGPEVDAAQAARLNALGVDVDGAGPAVRNEVGGAVGGNLVQVGVLHGDVRIGEADEGAGAPVFVRVEVRASCHLFPEGSPHSFTAGGSGSVDVLVEARGARAVTLRSLRPVVLSRRPSQPTSLVVSTAGIMTPRRFEVDLDAETPRLVPAGSAGRSRLGRLLRRSGRAGFPYVVSPLDPEMFTITPRTVGHQVEWRLELDWTYRGRDGTTPIDDGGEPFRVMG</sequence>
<protein>
    <submittedName>
        <fullName evidence="1">Uncharacterized protein</fullName>
    </submittedName>
</protein>
<gene>
    <name evidence="1" type="ORF">JOE68_001316</name>
</gene>
<organism evidence="1 2">
    <name type="scientific">Saccharothrix algeriensis</name>
    <dbReference type="NCBI Taxonomy" id="173560"/>
    <lineage>
        <taxon>Bacteria</taxon>
        <taxon>Bacillati</taxon>
        <taxon>Actinomycetota</taxon>
        <taxon>Actinomycetes</taxon>
        <taxon>Pseudonocardiales</taxon>
        <taxon>Pseudonocardiaceae</taxon>
        <taxon>Saccharothrix</taxon>
    </lineage>
</organism>
<evidence type="ECO:0000313" key="1">
    <source>
        <dbReference type="EMBL" id="MBM7810451.1"/>
    </source>
</evidence>
<proteinExistence type="predicted"/>
<comment type="caution">
    <text evidence="1">The sequence shown here is derived from an EMBL/GenBank/DDBJ whole genome shotgun (WGS) entry which is preliminary data.</text>
</comment>
<dbReference type="RefSeq" id="WP_204841422.1">
    <property type="nucleotide sequence ID" value="NZ_JAFBCL010000001.1"/>
</dbReference>
<accession>A0ABS2S2H8</accession>